<keyword evidence="2" id="KW-0001">2Fe-2S</keyword>
<dbReference type="EMBL" id="JARJLM010000500">
    <property type="protein sequence ID" value="MDF3837327.1"/>
    <property type="molecule type" value="Genomic_DNA"/>
</dbReference>
<dbReference type="Gene3D" id="3.10.20.30">
    <property type="match status" value="1"/>
</dbReference>
<dbReference type="Gene3D" id="3.40.50.80">
    <property type="entry name" value="Nucleotide-binding domain of ferredoxin-NADP reductase (FNR) module"/>
    <property type="match status" value="1"/>
</dbReference>
<dbReference type="InterPro" id="IPR012675">
    <property type="entry name" value="Beta-grasp_dom_sf"/>
</dbReference>
<dbReference type="InterPro" id="IPR039261">
    <property type="entry name" value="FNR_nucleotide-bd"/>
</dbReference>
<keyword evidence="2" id="KW-0479">Metal-binding</keyword>
<dbReference type="InterPro" id="IPR001709">
    <property type="entry name" value="Flavoprot_Pyr_Nucl_cyt_Rdtase"/>
</dbReference>
<dbReference type="CDD" id="cd06189">
    <property type="entry name" value="flavin_oxioreductase"/>
    <property type="match status" value="1"/>
</dbReference>
<dbReference type="InterPro" id="IPR001433">
    <property type="entry name" value="OxRdtase_FAD/NAD-bd"/>
</dbReference>
<reference evidence="6 7" key="1">
    <citation type="submission" date="2023-03" db="EMBL/GenBank/DDBJ databases">
        <title>Draft assemblies of triclosan tolerant bacteria isolated from returned activated sludge.</title>
        <authorList>
            <person name="Van Hamelsveld S."/>
        </authorList>
    </citation>
    <scope>NUCLEOTIDE SEQUENCE [LARGE SCALE GENOMIC DNA]</scope>
    <source>
        <strain evidence="6 7">GW210010_S58</strain>
    </source>
</reference>
<dbReference type="Pfam" id="PF00175">
    <property type="entry name" value="NAD_binding_1"/>
    <property type="match status" value="1"/>
</dbReference>
<evidence type="ECO:0000313" key="6">
    <source>
        <dbReference type="EMBL" id="MDF3837327.1"/>
    </source>
</evidence>
<dbReference type="PRINTS" id="PR00371">
    <property type="entry name" value="FPNCR"/>
</dbReference>
<comment type="caution">
    <text evidence="6">The sequence shown here is derived from an EMBL/GenBank/DDBJ whole genome shotgun (WGS) entry which is preliminary data.</text>
</comment>
<gene>
    <name evidence="6" type="ORF">P3W85_30925</name>
</gene>
<comment type="cofactor">
    <cofactor evidence="3">
        <name>[2Fe-2S] cluster</name>
        <dbReference type="ChEBI" id="CHEBI:190135"/>
    </cofactor>
</comment>
<dbReference type="Pfam" id="PF00970">
    <property type="entry name" value="FAD_binding_6"/>
    <property type="match status" value="1"/>
</dbReference>
<keyword evidence="2" id="KW-0411">Iron-sulfur</keyword>
<dbReference type="InterPro" id="IPR050415">
    <property type="entry name" value="MRET"/>
</dbReference>
<evidence type="ECO:0000313" key="7">
    <source>
        <dbReference type="Proteomes" id="UP001216674"/>
    </source>
</evidence>
<sequence length="351" mass="37665">MAPETEAQLARPEDGAGAPATLTIEPAGVQLRCTPGESLLETALSQGFFPKHSCRRGECNACEARVIAGEVAYPAGFIPEGIRPGYCLTCTARPVTDVTLEAPEVSRIPGRRVVQAPARVAEVRRVSADVAIVSLRVQAGTGFSFSPGQYMDVILRDGTRRSYSMANAPDAHGTVEWHVRAMPGGRFSPHVYEKLKPRDVLRLAGPFGAFALQDSDAPVILLASGTGYAPIASFMRSHHAALSRRGAALYWGGRRKEDLYAYEEAAQWAASSERLRFVPVLSEPGGPWGGRTGFVHEAVASDFPDLSRHEVYACGNPLMVDAASHVLTRDNGLSPAGFHSDAFITALRPAR</sequence>
<dbReference type="InterPro" id="IPR001041">
    <property type="entry name" value="2Fe-2S_ferredoxin-type"/>
</dbReference>
<dbReference type="PROSITE" id="PS51085">
    <property type="entry name" value="2FE2S_FER_2"/>
    <property type="match status" value="1"/>
</dbReference>
<accession>A0ABT6AYI9</accession>
<dbReference type="PROSITE" id="PS51384">
    <property type="entry name" value="FAD_FR"/>
    <property type="match status" value="1"/>
</dbReference>
<keyword evidence="2" id="KW-0408">Iron</keyword>
<evidence type="ECO:0000256" key="2">
    <source>
        <dbReference type="ARBA" id="ARBA00022714"/>
    </source>
</evidence>
<evidence type="ECO:0000256" key="3">
    <source>
        <dbReference type="ARBA" id="ARBA00034078"/>
    </source>
</evidence>
<keyword evidence="7" id="KW-1185">Reference proteome</keyword>
<dbReference type="PANTHER" id="PTHR47354">
    <property type="entry name" value="NADH OXIDOREDUCTASE HCR"/>
    <property type="match status" value="1"/>
</dbReference>
<evidence type="ECO:0000259" key="5">
    <source>
        <dbReference type="PROSITE" id="PS51384"/>
    </source>
</evidence>
<comment type="cofactor">
    <cofactor evidence="1">
        <name>FAD</name>
        <dbReference type="ChEBI" id="CHEBI:57692"/>
    </cofactor>
</comment>
<dbReference type="InterPro" id="IPR017938">
    <property type="entry name" value="Riboflavin_synthase-like_b-brl"/>
</dbReference>
<dbReference type="PANTHER" id="PTHR47354:SF5">
    <property type="entry name" value="PROTEIN RFBI"/>
    <property type="match status" value="1"/>
</dbReference>
<evidence type="ECO:0000256" key="1">
    <source>
        <dbReference type="ARBA" id="ARBA00001974"/>
    </source>
</evidence>
<dbReference type="InterPro" id="IPR036010">
    <property type="entry name" value="2Fe-2S_ferredoxin-like_sf"/>
</dbReference>
<dbReference type="SUPFAM" id="SSF52343">
    <property type="entry name" value="Ferredoxin reductase-like, C-terminal NADP-linked domain"/>
    <property type="match status" value="1"/>
</dbReference>
<protein>
    <submittedName>
        <fullName evidence="6">FAD-binding oxidoreductase</fullName>
    </submittedName>
</protein>
<name>A0ABT6AYI9_9BURK</name>
<proteinExistence type="predicted"/>
<dbReference type="Proteomes" id="UP001216674">
    <property type="component" value="Unassembled WGS sequence"/>
</dbReference>
<dbReference type="CDD" id="cd00207">
    <property type="entry name" value="fer2"/>
    <property type="match status" value="1"/>
</dbReference>
<feature type="domain" description="FAD-binding FR-type" evidence="5">
    <location>
        <begin position="113"/>
        <end position="213"/>
    </location>
</feature>
<dbReference type="Gene3D" id="2.40.30.10">
    <property type="entry name" value="Translation factors"/>
    <property type="match status" value="1"/>
</dbReference>
<feature type="domain" description="2Fe-2S ferredoxin-type" evidence="4">
    <location>
        <begin position="20"/>
        <end position="106"/>
    </location>
</feature>
<dbReference type="Pfam" id="PF00111">
    <property type="entry name" value="Fer2"/>
    <property type="match status" value="1"/>
</dbReference>
<evidence type="ECO:0000259" key="4">
    <source>
        <dbReference type="PROSITE" id="PS51085"/>
    </source>
</evidence>
<dbReference type="InterPro" id="IPR017927">
    <property type="entry name" value="FAD-bd_FR_type"/>
</dbReference>
<organism evidence="6 7">
    <name type="scientific">Cupriavidus basilensis</name>
    <dbReference type="NCBI Taxonomy" id="68895"/>
    <lineage>
        <taxon>Bacteria</taxon>
        <taxon>Pseudomonadati</taxon>
        <taxon>Pseudomonadota</taxon>
        <taxon>Betaproteobacteria</taxon>
        <taxon>Burkholderiales</taxon>
        <taxon>Burkholderiaceae</taxon>
        <taxon>Cupriavidus</taxon>
    </lineage>
</organism>
<dbReference type="PRINTS" id="PR00410">
    <property type="entry name" value="PHEHYDRXLASE"/>
</dbReference>
<dbReference type="SUPFAM" id="SSF63380">
    <property type="entry name" value="Riboflavin synthase domain-like"/>
    <property type="match status" value="1"/>
</dbReference>
<dbReference type="RefSeq" id="WP_276267559.1">
    <property type="nucleotide sequence ID" value="NZ_JARJLM010000500.1"/>
</dbReference>
<dbReference type="SUPFAM" id="SSF54292">
    <property type="entry name" value="2Fe-2S ferredoxin-like"/>
    <property type="match status" value="1"/>
</dbReference>
<dbReference type="InterPro" id="IPR008333">
    <property type="entry name" value="Cbr1-like_FAD-bd_dom"/>
</dbReference>